<keyword evidence="2" id="KW-1185">Reference proteome</keyword>
<protein>
    <submittedName>
        <fullName evidence="1">Uncharacterized protein</fullName>
    </submittedName>
</protein>
<comment type="caution">
    <text evidence="1">The sequence shown here is derived from an EMBL/GenBank/DDBJ whole genome shotgun (WGS) entry which is preliminary data.</text>
</comment>
<accession>A0ABD2FTD2</accession>
<organism evidence="1 2">
    <name type="scientific">Pagothenia borchgrevinki</name>
    <name type="common">Bald rockcod</name>
    <name type="synonym">Trematomus borchgrevinki</name>
    <dbReference type="NCBI Taxonomy" id="8213"/>
    <lineage>
        <taxon>Eukaryota</taxon>
        <taxon>Metazoa</taxon>
        <taxon>Chordata</taxon>
        <taxon>Craniata</taxon>
        <taxon>Vertebrata</taxon>
        <taxon>Euteleostomi</taxon>
        <taxon>Actinopterygii</taxon>
        <taxon>Neopterygii</taxon>
        <taxon>Teleostei</taxon>
        <taxon>Neoteleostei</taxon>
        <taxon>Acanthomorphata</taxon>
        <taxon>Eupercaria</taxon>
        <taxon>Perciformes</taxon>
        <taxon>Notothenioidei</taxon>
        <taxon>Nototheniidae</taxon>
        <taxon>Pagothenia</taxon>
    </lineage>
</organism>
<reference evidence="1 2" key="2">
    <citation type="journal article" date="2024" name="G3 (Bethesda)">
        <title>The genome of the cryopelagic Antarctic bald notothen, Trematomus borchgrevinki.</title>
        <authorList>
            <person name="Rayamajhi N."/>
            <person name="Rivera-Colon A.G."/>
            <person name="Minhas B.F."/>
            <person name="Cheng C.C."/>
            <person name="Catchen J.M."/>
        </authorList>
    </citation>
    <scope>NUCLEOTIDE SEQUENCE [LARGE SCALE GENOMIC DNA]</scope>
    <source>
        <strain evidence="1">AGRC-2024</strain>
    </source>
</reference>
<proteinExistence type="predicted"/>
<gene>
    <name evidence="1" type="ORF">OYC64_013314</name>
</gene>
<evidence type="ECO:0000313" key="2">
    <source>
        <dbReference type="Proteomes" id="UP001619887"/>
    </source>
</evidence>
<evidence type="ECO:0000313" key="1">
    <source>
        <dbReference type="EMBL" id="KAL3045019.1"/>
    </source>
</evidence>
<reference evidence="1 2" key="1">
    <citation type="journal article" date="2022" name="G3 (Bethesda)">
        <title>Evaluating Illumina-, Nanopore-, and PacBio-based genome assembly strategies with the bald notothen, Trematomus borchgrevinki.</title>
        <authorList>
            <person name="Rayamajhi N."/>
            <person name="Cheng C.C."/>
            <person name="Catchen J.M."/>
        </authorList>
    </citation>
    <scope>NUCLEOTIDE SEQUENCE [LARGE SCALE GENOMIC DNA]</scope>
    <source>
        <strain evidence="1">AGRC-2024</strain>
    </source>
</reference>
<dbReference type="EMBL" id="JBIYXZ010002087">
    <property type="protein sequence ID" value="KAL3045019.1"/>
    <property type="molecule type" value="Genomic_DNA"/>
</dbReference>
<name>A0ABD2FTD2_PAGBO</name>
<dbReference type="AlphaFoldDB" id="A0ABD2FTD2"/>
<dbReference type="Proteomes" id="UP001619887">
    <property type="component" value="Unassembled WGS sequence"/>
</dbReference>
<sequence length="68" mass="7753">MTDGQMRERREVALTIQENRVSTEEEQLPYPNLAPVVFRSLTQTTRPRNWCLQIACGPYPFLTAGSLA</sequence>